<comment type="caution">
    <text evidence="1">The sequence shown here is derived from an EMBL/GenBank/DDBJ whole genome shotgun (WGS) entry which is preliminary data.</text>
</comment>
<organism evidence="1 2">
    <name type="scientific">Eretmocerus hayati</name>
    <dbReference type="NCBI Taxonomy" id="131215"/>
    <lineage>
        <taxon>Eukaryota</taxon>
        <taxon>Metazoa</taxon>
        <taxon>Ecdysozoa</taxon>
        <taxon>Arthropoda</taxon>
        <taxon>Hexapoda</taxon>
        <taxon>Insecta</taxon>
        <taxon>Pterygota</taxon>
        <taxon>Neoptera</taxon>
        <taxon>Endopterygota</taxon>
        <taxon>Hymenoptera</taxon>
        <taxon>Apocrita</taxon>
        <taxon>Proctotrupomorpha</taxon>
        <taxon>Chalcidoidea</taxon>
        <taxon>Aphelinidae</taxon>
        <taxon>Aphelininae</taxon>
        <taxon>Eretmocerus</taxon>
    </lineage>
</organism>
<name>A0ACC2PR64_9HYME</name>
<sequence length="863" mass="94444">MDPYTCSAGVLPLTGVPDQSSVLTPAGWIYRSPVGNCFFAPHVMHPFPPSSQWLWCPPVPYGSPDAFQGHRPGSVVVCPPMTVLPGGHEVRAPVPIRRQRRNRRRRGCATRSSTTPAPPSRTSAERPTLERVVPVDRPTDVPVGRPTDVPPPGVAPANDDTVASTSVIQSSVAASALPEPLLSVSTPPVTSSLQQYVQRHFDCPLGCCVTPAANLSSSSSVTGASDSDDTLLANNAFGLRVSRTTFSRMMNSIDSRIINEASDEPSSLSRRVEQPGSSSTDVAVVLGADSTQDRPVLVERRSAFHRYSRPASRSSASSVEILLGPIHADSSPASPTPVPQVTNPTTSLPLNREIWDIRSGGSYITLPKRFVIMSQSPNRGSPTQRVPSTRRRSTPDASSFEYRATSHRRPHEMYPGGPRPVRRSFRGVPRSPRAVGRHRVSSAAMDHPRFDRPGAGRAVSRSGTAMRGGLARRVFLPCKNHVRCRCRPYHLGATLGSRRSPSSSYRSEQRWRHFRDRRALVSRTPDPPIILHNLPTSEPNEGSSLSPVSVNLDPIDESLLFPMDLSDPIIDFDVENLLSLFDPLLSTYSNLIGDGSLLTLSEPIFLPLAPPSDTLISAADSTSRLDDSVIPDLPLSPLLPASDEFPTELPFDELWWIQRFWTTEPARAPRLFAIPALVDPSTRSDNDMRRTVHSLSSVHRLRDVIVTIMNLTGAQVAAAFQSNHFLRHASGPNAGSGSLAPLCPALSGLDVLVSVIDSLLVIENAKVEDVLEWIEGELPDLRERRNLKLGQFYADRKFLQRQARLAEQRAMRARTPRSASPDYHLRELFGEDVEPQSNDVCGIYDTSVLILVNFPVVDADFDS</sequence>
<keyword evidence="2" id="KW-1185">Reference proteome</keyword>
<accession>A0ACC2PR64</accession>
<dbReference type="EMBL" id="CM056741">
    <property type="protein sequence ID" value="KAJ8685301.1"/>
    <property type="molecule type" value="Genomic_DNA"/>
</dbReference>
<proteinExistence type="predicted"/>
<reference evidence="1" key="1">
    <citation type="submission" date="2023-04" db="EMBL/GenBank/DDBJ databases">
        <title>A chromosome-level genome assembly of the parasitoid wasp Eretmocerus hayati.</title>
        <authorList>
            <person name="Zhong Y."/>
            <person name="Liu S."/>
            <person name="Liu Y."/>
        </authorList>
    </citation>
    <scope>NUCLEOTIDE SEQUENCE</scope>
    <source>
        <strain evidence="1">ZJU_SS_LIU_2023</strain>
    </source>
</reference>
<gene>
    <name evidence="1" type="ORF">QAD02_021094</name>
</gene>
<protein>
    <submittedName>
        <fullName evidence="1">Uncharacterized protein</fullName>
    </submittedName>
</protein>
<dbReference type="Proteomes" id="UP001239111">
    <property type="component" value="Chromosome 1"/>
</dbReference>
<evidence type="ECO:0000313" key="2">
    <source>
        <dbReference type="Proteomes" id="UP001239111"/>
    </source>
</evidence>
<evidence type="ECO:0000313" key="1">
    <source>
        <dbReference type="EMBL" id="KAJ8685301.1"/>
    </source>
</evidence>